<evidence type="ECO:0000259" key="4">
    <source>
        <dbReference type="SMART" id="SM00479"/>
    </source>
</evidence>
<dbReference type="EMBL" id="LXQD01000185">
    <property type="protein sequence ID" value="RCJ33564.1"/>
    <property type="molecule type" value="Genomic_DNA"/>
</dbReference>
<dbReference type="AlphaFoldDB" id="A0A367RDC7"/>
<accession>A0A367RDC7</accession>
<dbReference type="GO" id="GO:0000175">
    <property type="term" value="F:3'-5'-RNA exonuclease activity"/>
    <property type="evidence" value="ECO:0007669"/>
    <property type="project" value="InterPro"/>
</dbReference>
<keyword evidence="2" id="KW-0378">Hydrolase</keyword>
<dbReference type="Pfam" id="PF00929">
    <property type="entry name" value="RNase_T"/>
    <property type="match status" value="1"/>
</dbReference>
<evidence type="ECO:0000256" key="3">
    <source>
        <dbReference type="ARBA" id="ARBA00022839"/>
    </source>
</evidence>
<dbReference type="InterPro" id="IPR047201">
    <property type="entry name" value="ERI-1_3'hExo-like"/>
</dbReference>
<dbReference type="Proteomes" id="UP000252107">
    <property type="component" value="Unassembled WGS sequence"/>
</dbReference>
<evidence type="ECO:0000313" key="5">
    <source>
        <dbReference type="EMBL" id="RCJ33564.1"/>
    </source>
</evidence>
<organism evidence="5 6">
    <name type="scientific">Nostoc minutum NIES-26</name>
    <dbReference type="NCBI Taxonomy" id="1844469"/>
    <lineage>
        <taxon>Bacteria</taxon>
        <taxon>Bacillati</taxon>
        <taxon>Cyanobacteriota</taxon>
        <taxon>Cyanophyceae</taxon>
        <taxon>Nostocales</taxon>
        <taxon>Nostocaceae</taxon>
        <taxon>Nostoc</taxon>
    </lineage>
</organism>
<dbReference type="Gene3D" id="3.30.420.10">
    <property type="entry name" value="Ribonuclease H-like superfamily/Ribonuclease H"/>
    <property type="match status" value="1"/>
</dbReference>
<keyword evidence="3 5" id="KW-0269">Exonuclease</keyword>
<name>A0A367RDC7_9NOSO</name>
<protein>
    <submittedName>
        <fullName evidence="5">Exonuclease</fullName>
    </submittedName>
</protein>
<reference evidence="5" key="1">
    <citation type="submission" date="2016-04" db="EMBL/GenBank/DDBJ databases">
        <authorList>
            <person name="Tabuchi Yagui T.R."/>
        </authorList>
    </citation>
    <scope>NUCLEOTIDE SEQUENCE [LARGE SCALE GENOMIC DNA]</scope>
    <source>
        <strain evidence="5">NIES-26</strain>
    </source>
</reference>
<dbReference type="GO" id="GO:0003676">
    <property type="term" value="F:nucleic acid binding"/>
    <property type="evidence" value="ECO:0007669"/>
    <property type="project" value="InterPro"/>
</dbReference>
<keyword evidence="6" id="KW-1185">Reference proteome</keyword>
<comment type="caution">
    <text evidence="5">The sequence shown here is derived from an EMBL/GenBank/DDBJ whole genome shotgun (WGS) entry which is preliminary data.</text>
</comment>
<dbReference type="SUPFAM" id="SSF53098">
    <property type="entry name" value="Ribonuclease H-like"/>
    <property type="match status" value="1"/>
</dbReference>
<dbReference type="SMART" id="SM00479">
    <property type="entry name" value="EXOIII"/>
    <property type="match status" value="1"/>
</dbReference>
<keyword evidence="1" id="KW-0540">Nuclease</keyword>
<evidence type="ECO:0000256" key="1">
    <source>
        <dbReference type="ARBA" id="ARBA00022722"/>
    </source>
</evidence>
<gene>
    <name evidence="5" type="ORF">A6770_18075</name>
</gene>
<dbReference type="InterPro" id="IPR051274">
    <property type="entry name" value="3-5_Exoribonuclease"/>
</dbReference>
<evidence type="ECO:0000313" key="6">
    <source>
        <dbReference type="Proteomes" id="UP000252107"/>
    </source>
</evidence>
<dbReference type="PANTHER" id="PTHR23044:SF61">
    <property type="entry name" value="3'-5' EXORIBONUCLEASE 1-RELATED"/>
    <property type="match status" value="1"/>
</dbReference>
<feature type="domain" description="Exonuclease" evidence="4">
    <location>
        <begin position="8"/>
        <end position="187"/>
    </location>
</feature>
<dbReference type="InterPro" id="IPR012337">
    <property type="entry name" value="RNaseH-like_sf"/>
</dbReference>
<dbReference type="InterPro" id="IPR036397">
    <property type="entry name" value="RNaseH_sf"/>
</dbReference>
<proteinExistence type="predicted"/>
<dbReference type="CDD" id="cd06133">
    <property type="entry name" value="ERI-1_3'hExo_like"/>
    <property type="match status" value="1"/>
</dbReference>
<dbReference type="PANTHER" id="PTHR23044">
    <property type="entry name" value="3'-5' EXONUCLEASE ERI1-RELATED"/>
    <property type="match status" value="1"/>
</dbReference>
<dbReference type="InterPro" id="IPR013520">
    <property type="entry name" value="Ribonucl_H"/>
</dbReference>
<sequence length="192" mass="22374">MNADRKSYFLIVDLEATCSNDGKIPSHEMEIIEIGAVMLNRTTWEIDAEFQQFIQPVRHPQLTAFCTELTSIRQEDVDQAPQFAEAISRFKEWIYSFTSHIFCSWGNYDKKQFIQDCEFHHIPYPFASEHINIKNEFSEYLGVSKGFGMAKALQHLGMELIGTHHRGIDDARNIAAIYRHIKTRKPPHEKRE</sequence>
<evidence type="ECO:0000256" key="2">
    <source>
        <dbReference type="ARBA" id="ARBA00022801"/>
    </source>
</evidence>